<comment type="caution">
    <text evidence="1">The sequence shown here is derived from an EMBL/GenBank/DDBJ whole genome shotgun (WGS) entry which is preliminary data.</text>
</comment>
<protein>
    <recommendedName>
        <fullName evidence="3">SnoaL-like protein</fullName>
    </recommendedName>
</protein>
<dbReference type="EMBL" id="RBXO01000001">
    <property type="protein sequence ID" value="RKT53927.1"/>
    <property type="molecule type" value="Genomic_DNA"/>
</dbReference>
<proteinExistence type="predicted"/>
<dbReference type="SUPFAM" id="SSF54427">
    <property type="entry name" value="NTF2-like"/>
    <property type="match status" value="1"/>
</dbReference>
<dbReference type="Gene3D" id="3.10.450.50">
    <property type="match status" value="1"/>
</dbReference>
<dbReference type="AlphaFoldDB" id="A0A495VYT8"/>
<gene>
    <name evidence="1" type="ORF">C8E97_2514</name>
</gene>
<dbReference type="InterPro" id="IPR032710">
    <property type="entry name" value="NTF2-like_dom_sf"/>
</dbReference>
<evidence type="ECO:0000313" key="2">
    <source>
        <dbReference type="Proteomes" id="UP000282084"/>
    </source>
</evidence>
<evidence type="ECO:0000313" key="1">
    <source>
        <dbReference type="EMBL" id="RKT53927.1"/>
    </source>
</evidence>
<keyword evidence="2" id="KW-1185">Reference proteome</keyword>
<evidence type="ECO:0008006" key="3">
    <source>
        <dbReference type="Google" id="ProtNLM"/>
    </source>
</evidence>
<name>A0A495VYT8_9PSEU</name>
<organism evidence="1 2">
    <name type="scientific">Saccharothrix australiensis</name>
    <dbReference type="NCBI Taxonomy" id="2072"/>
    <lineage>
        <taxon>Bacteria</taxon>
        <taxon>Bacillati</taxon>
        <taxon>Actinomycetota</taxon>
        <taxon>Actinomycetes</taxon>
        <taxon>Pseudonocardiales</taxon>
        <taxon>Pseudonocardiaceae</taxon>
        <taxon>Saccharothrix</taxon>
    </lineage>
</organism>
<sequence length="138" mass="14747">MYGMSAVPGSGAGFVPTDEDVAGVLEWFAQWDALAVAKDVEAMAGMALFPVNAVTDGSAESWDRARFLTDMAAQLGDGDGDVQMESVRTPIFLNAGLVFVVTDATITVGEYSQVVRYGDLLVKVDGKWLFQTMVQGGW</sequence>
<reference evidence="1 2" key="1">
    <citation type="submission" date="2018-10" db="EMBL/GenBank/DDBJ databases">
        <title>Sequencing the genomes of 1000 actinobacteria strains.</title>
        <authorList>
            <person name="Klenk H.-P."/>
        </authorList>
    </citation>
    <scope>NUCLEOTIDE SEQUENCE [LARGE SCALE GENOMIC DNA]</scope>
    <source>
        <strain evidence="1 2">DSM 43800</strain>
    </source>
</reference>
<accession>A0A495VYT8</accession>
<dbReference type="Proteomes" id="UP000282084">
    <property type="component" value="Unassembled WGS sequence"/>
</dbReference>